<dbReference type="GeneID" id="87805928"/>
<dbReference type="EMBL" id="CP086715">
    <property type="protein sequence ID" value="WOO79146.1"/>
    <property type="molecule type" value="Genomic_DNA"/>
</dbReference>
<evidence type="ECO:0000313" key="1">
    <source>
        <dbReference type="EMBL" id="WOO79146.1"/>
    </source>
</evidence>
<keyword evidence="2" id="KW-1185">Reference proteome</keyword>
<proteinExistence type="predicted"/>
<reference evidence="1" key="1">
    <citation type="submission" date="2023-10" db="EMBL/GenBank/DDBJ databases">
        <authorList>
            <person name="Noh H."/>
        </authorList>
    </citation>
    <scope>NUCLEOTIDE SEQUENCE</scope>
    <source>
        <strain evidence="1">DUCC4014</strain>
    </source>
</reference>
<evidence type="ECO:0000313" key="2">
    <source>
        <dbReference type="Proteomes" id="UP000827549"/>
    </source>
</evidence>
<dbReference type="AlphaFoldDB" id="A0AAF0Y776"/>
<dbReference type="RefSeq" id="XP_062625178.1">
    <property type="nucleotide sequence ID" value="XM_062769194.1"/>
</dbReference>
<protein>
    <submittedName>
        <fullName evidence="1">Uncharacterized protein</fullName>
    </submittedName>
</protein>
<sequence>MCRSRERPSSGAVNIVAVLVALRIAEIKIKMQANPDLSGVQLVIVVSSAAQQLGTRVALTSLHRYSATFAALRSSPAFPAD</sequence>
<dbReference type="Proteomes" id="UP000827549">
    <property type="component" value="Chromosome 2"/>
</dbReference>
<accession>A0AAF0Y776</accession>
<organism evidence="1 2">
    <name type="scientific">Vanrija pseudolonga</name>
    <dbReference type="NCBI Taxonomy" id="143232"/>
    <lineage>
        <taxon>Eukaryota</taxon>
        <taxon>Fungi</taxon>
        <taxon>Dikarya</taxon>
        <taxon>Basidiomycota</taxon>
        <taxon>Agaricomycotina</taxon>
        <taxon>Tremellomycetes</taxon>
        <taxon>Trichosporonales</taxon>
        <taxon>Trichosporonaceae</taxon>
        <taxon>Vanrija</taxon>
    </lineage>
</organism>
<name>A0AAF0Y776_9TREE</name>
<gene>
    <name evidence="1" type="ORF">LOC62_02G002681</name>
</gene>